<reference evidence="4 5" key="1">
    <citation type="journal article" date="2019" name="Nat. Med.">
        <title>A library of human gut bacterial isolates paired with longitudinal multiomics data enables mechanistic microbiome research.</title>
        <authorList>
            <person name="Poyet M."/>
            <person name="Groussin M."/>
            <person name="Gibbons S.M."/>
            <person name="Avila-Pacheco J."/>
            <person name="Jiang X."/>
            <person name="Kearney S.M."/>
            <person name="Perrotta A.R."/>
            <person name="Berdy B."/>
            <person name="Zhao S."/>
            <person name="Lieberman T.D."/>
            <person name="Swanson P.K."/>
            <person name="Smith M."/>
            <person name="Roesemann S."/>
            <person name="Alexander J.E."/>
            <person name="Rich S.A."/>
            <person name="Livny J."/>
            <person name="Vlamakis H."/>
            <person name="Clish C."/>
            <person name="Bullock K."/>
            <person name="Deik A."/>
            <person name="Scott J."/>
            <person name="Pierce K.A."/>
            <person name="Xavier R.J."/>
            <person name="Alm E.J."/>
        </authorList>
    </citation>
    <scope>NUCLEOTIDE SEQUENCE [LARGE SCALE GENOMIC DNA]</scope>
    <source>
        <strain evidence="3 4">BIOML-A140</strain>
        <strain evidence="2 5">BIOML-A141</strain>
    </source>
</reference>
<dbReference type="AlphaFoldDB" id="A0A6G0GI92"/>
<dbReference type="PROSITE" id="PS51257">
    <property type="entry name" value="PROKAR_LIPOPROTEIN"/>
    <property type="match status" value="1"/>
</dbReference>
<evidence type="ECO:0000313" key="2">
    <source>
        <dbReference type="EMBL" id="KAB6446407.1"/>
    </source>
</evidence>
<name>A0A6G0GI92_PHOVU</name>
<gene>
    <name evidence="3" type="ORF">GAZ06_21360</name>
    <name evidence="2" type="ORF">GAZ09_21055</name>
</gene>
<dbReference type="SUPFAM" id="SSF50494">
    <property type="entry name" value="Trypsin-like serine proteases"/>
    <property type="match status" value="1"/>
</dbReference>
<dbReference type="Proteomes" id="UP000483142">
    <property type="component" value="Unassembled WGS sequence"/>
</dbReference>
<organism evidence="2 5">
    <name type="scientific">Phocaeicola vulgatus</name>
    <name type="common">Bacteroides vulgatus</name>
    <dbReference type="NCBI Taxonomy" id="821"/>
    <lineage>
        <taxon>Bacteria</taxon>
        <taxon>Pseudomonadati</taxon>
        <taxon>Bacteroidota</taxon>
        <taxon>Bacteroidia</taxon>
        <taxon>Bacteroidales</taxon>
        <taxon>Bacteroidaceae</taxon>
        <taxon>Phocaeicola</taxon>
    </lineage>
</organism>
<protein>
    <submittedName>
        <fullName evidence="2">Uncharacterized protein</fullName>
    </submittedName>
</protein>
<evidence type="ECO:0000256" key="1">
    <source>
        <dbReference type="SAM" id="SignalP"/>
    </source>
</evidence>
<accession>A0A6G0GI92</accession>
<dbReference type="InterPro" id="IPR009003">
    <property type="entry name" value="Peptidase_S1_PA"/>
</dbReference>
<dbReference type="EMBL" id="WDBY01000063">
    <property type="protein sequence ID" value="KAB6471328.1"/>
    <property type="molecule type" value="Genomic_DNA"/>
</dbReference>
<dbReference type="Proteomes" id="UP000468344">
    <property type="component" value="Unassembled WGS sequence"/>
</dbReference>
<evidence type="ECO:0000313" key="3">
    <source>
        <dbReference type="EMBL" id="KAB6471328.1"/>
    </source>
</evidence>
<feature type="chain" id="PRO_5033536531" evidence="1">
    <location>
        <begin position="22"/>
        <end position="397"/>
    </location>
</feature>
<sequence>MKKLFYYTIALAVIGTITACSDEVFDNDSTIENTEKKLDEKSISKYTTNLNSSFESLSVTRGTVYETYPYYYGGCFIDDNRNIVILSKEDSETVRQDLVHRIGTNNFLIQPCTYSYNELKDVYRRIQNFWLNDTNDEICNRITLVCFGINDVTNTVEVNLLNCSDDNIELFKNNILDSPMISFAKAHGEIEITMDINPAAEIRSNGHAASVAYRAMKSGGKYGFVTAGHFVSVGDTVKIGTIPVAVCRNSKYSNGTIDAAWCEAINPHSPSNITNITFTELSTQTVATPGVKTYVYMEGFKSGFQRGLVQRVDISGKYKIKNAAGVEIDSYKIIHLVEATYPCQKGDSGGVVYMEDDKNSIAGVHSGGGNALSSTQYAMGYFVMAKYVNNEFGIYLY</sequence>
<evidence type="ECO:0000313" key="4">
    <source>
        <dbReference type="Proteomes" id="UP000468344"/>
    </source>
</evidence>
<evidence type="ECO:0000313" key="5">
    <source>
        <dbReference type="Proteomes" id="UP000483142"/>
    </source>
</evidence>
<comment type="caution">
    <text evidence="2">The sequence shown here is derived from an EMBL/GenBank/DDBJ whole genome shotgun (WGS) entry which is preliminary data.</text>
</comment>
<dbReference type="Gene3D" id="2.40.10.10">
    <property type="entry name" value="Trypsin-like serine proteases"/>
    <property type="match status" value="2"/>
</dbReference>
<proteinExistence type="predicted"/>
<dbReference type="InterPro" id="IPR043504">
    <property type="entry name" value="Peptidase_S1_PA_chymotrypsin"/>
</dbReference>
<keyword evidence="1" id="KW-0732">Signal</keyword>
<dbReference type="RefSeq" id="WP_100720872.1">
    <property type="nucleotide sequence ID" value="NZ_JBCOEK010000023.1"/>
</dbReference>
<dbReference type="EMBL" id="WDBZ01000063">
    <property type="protein sequence ID" value="KAB6446407.1"/>
    <property type="molecule type" value="Genomic_DNA"/>
</dbReference>
<feature type="signal peptide" evidence="1">
    <location>
        <begin position="1"/>
        <end position="21"/>
    </location>
</feature>